<dbReference type="GO" id="GO:0004176">
    <property type="term" value="F:ATP-dependent peptidase activity"/>
    <property type="evidence" value="ECO:0007669"/>
    <property type="project" value="UniProtKB-UniRule"/>
</dbReference>
<dbReference type="GO" id="GO:0005524">
    <property type="term" value="F:ATP binding"/>
    <property type="evidence" value="ECO:0007669"/>
    <property type="project" value="InterPro"/>
</dbReference>
<proteinExistence type="inferred from homology"/>
<evidence type="ECO:0000256" key="1">
    <source>
        <dbReference type="PROSITE-ProRule" id="PRU01122"/>
    </source>
</evidence>
<evidence type="ECO:0000259" key="4">
    <source>
        <dbReference type="PROSITE" id="PS51786"/>
    </source>
</evidence>
<evidence type="ECO:0000313" key="5">
    <source>
        <dbReference type="EMBL" id="SFQ20702.1"/>
    </source>
</evidence>
<dbReference type="SUPFAM" id="SSF54211">
    <property type="entry name" value="Ribosomal protein S5 domain 2-like"/>
    <property type="match status" value="1"/>
</dbReference>
<keyword evidence="2" id="KW-1133">Transmembrane helix</keyword>
<feature type="transmembrane region" description="Helical" evidence="2">
    <location>
        <begin position="7"/>
        <end position="24"/>
    </location>
</feature>
<dbReference type="GO" id="GO:0006508">
    <property type="term" value="P:proteolysis"/>
    <property type="evidence" value="ECO:0007669"/>
    <property type="project" value="UniProtKB-KW"/>
</dbReference>
<feature type="domain" description="Lon proteolytic" evidence="4">
    <location>
        <begin position="226"/>
        <end position="345"/>
    </location>
</feature>
<dbReference type="OrthoDB" id="2356897at2"/>
<keyword evidence="1" id="KW-0378">Hydrolase</keyword>
<dbReference type="Gene3D" id="3.30.230.10">
    <property type="match status" value="1"/>
</dbReference>
<dbReference type="GO" id="GO:0030163">
    <property type="term" value="P:protein catabolic process"/>
    <property type="evidence" value="ECO:0007669"/>
    <property type="project" value="InterPro"/>
</dbReference>
<dbReference type="EMBL" id="FOXU01000001">
    <property type="protein sequence ID" value="SFQ20702.1"/>
    <property type="molecule type" value="Genomic_DNA"/>
</dbReference>
<dbReference type="InterPro" id="IPR036034">
    <property type="entry name" value="PDZ_sf"/>
</dbReference>
<dbReference type="AlphaFoldDB" id="A0A1I5WLI6"/>
<name>A0A1I5WLI6_9BACI</name>
<keyword evidence="2" id="KW-0472">Membrane</keyword>
<dbReference type="PANTHER" id="PTHR10046">
    <property type="entry name" value="ATP DEPENDENT LON PROTEASE FAMILY MEMBER"/>
    <property type="match status" value="1"/>
</dbReference>
<keyword evidence="1" id="KW-0645">Protease</keyword>
<reference evidence="6" key="1">
    <citation type="submission" date="2016-10" db="EMBL/GenBank/DDBJ databases">
        <authorList>
            <person name="Varghese N."/>
            <person name="Submissions S."/>
        </authorList>
    </citation>
    <scope>NUCLEOTIDE SEQUENCE [LARGE SCALE GENOMIC DNA]</scope>
    <source>
        <strain evidence="6">DSM 11706</strain>
    </source>
</reference>
<dbReference type="Pfam" id="PF05362">
    <property type="entry name" value="Lon_C"/>
    <property type="match status" value="1"/>
</dbReference>
<sequence length="348" mass="38072">MKKRNPIILLFIVVIVLALGFYPMDSYISKPGGAYELEPFVEVDGGDQDDEGTLSLLTIALAKATPLTYAFAKITDNQKIYKANEIRQEDEDETEYNVRQLKLMSNSQFNAISVAFNRANKPYTISNNGIFIFNVVDDSAADGILEAGDKILQMDDIGELTEESIRTYLTGKGEGDVIRLKVERDGKQLDKEVSLKTIPGVLETPSIGISYTADKKVETTPVVHINSEDIGGPSAGLMFTLEILNQLLPEDITKGYKIAGTGEMGPDGTVGRIGGIDLKVIAADNKDMEIMFAPDDDIDPTILANNPDLTSNYEEALKSARKIGTKMKIVPVKTIDDALAYLDQLKPK</sequence>
<dbReference type="InterPro" id="IPR001478">
    <property type="entry name" value="PDZ"/>
</dbReference>
<accession>A0A1I5WLI6</accession>
<comment type="similarity">
    <text evidence="1">Belongs to the peptidase S16 family.</text>
</comment>
<feature type="active site" evidence="1">
    <location>
        <position position="279"/>
    </location>
</feature>
<dbReference type="InterPro" id="IPR014721">
    <property type="entry name" value="Ribsml_uS5_D2-typ_fold_subgr"/>
</dbReference>
<dbReference type="RefSeq" id="WP_093535350.1">
    <property type="nucleotide sequence ID" value="NZ_FOXU01000001.1"/>
</dbReference>
<evidence type="ECO:0000313" key="6">
    <source>
        <dbReference type="Proteomes" id="UP000198734"/>
    </source>
</evidence>
<dbReference type="NCBIfam" id="NF041438">
    <property type="entry name" value="SepM_fam_S16"/>
    <property type="match status" value="1"/>
</dbReference>
<dbReference type="STRING" id="126156.SAMN05421670_1339"/>
<dbReference type="InterPro" id="IPR008269">
    <property type="entry name" value="Lon_proteolytic"/>
</dbReference>
<dbReference type="GO" id="GO:0004252">
    <property type="term" value="F:serine-type endopeptidase activity"/>
    <property type="evidence" value="ECO:0007669"/>
    <property type="project" value="UniProtKB-UniRule"/>
</dbReference>
<protein>
    <recommendedName>
        <fullName evidence="1">endopeptidase La</fullName>
        <ecNumber evidence="1">3.4.21.53</ecNumber>
    </recommendedName>
</protein>
<dbReference type="InterPro" id="IPR027065">
    <property type="entry name" value="Lon_Prtase"/>
</dbReference>
<evidence type="ECO:0000256" key="2">
    <source>
        <dbReference type="SAM" id="Phobius"/>
    </source>
</evidence>
<dbReference type="EC" id="3.4.21.53" evidence="1"/>
<feature type="domain" description="PDZ" evidence="3">
    <location>
        <begin position="100"/>
        <end position="184"/>
    </location>
</feature>
<dbReference type="Proteomes" id="UP000198734">
    <property type="component" value="Unassembled WGS sequence"/>
</dbReference>
<evidence type="ECO:0000259" key="3">
    <source>
        <dbReference type="PROSITE" id="PS50106"/>
    </source>
</evidence>
<keyword evidence="1" id="KW-0720">Serine protease</keyword>
<dbReference type="SUPFAM" id="SSF50156">
    <property type="entry name" value="PDZ domain-like"/>
    <property type="match status" value="1"/>
</dbReference>
<dbReference type="Pfam" id="PF13180">
    <property type="entry name" value="PDZ_2"/>
    <property type="match status" value="1"/>
</dbReference>
<dbReference type="PROSITE" id="PS50106">
    <property type="entry name" value="PDZ"/>
    <property type="match status" value="1"/>
</dbReference>
<comment type="catalytic activity">
    <reaction evidence="1">
        <text>Hydrolysis of proteins in presence of ATP.</text>
        <dbReference type="EC" id="3.4.21.53"/>
    </reaction>
</comment>
<keyword evidence="2" id="KW-0812">Transmembrane</keyword>
<organism evidence="5 6">
    <name type="scientific">Psychrobacillus psychrotolerans</name>
    <dbReference type="NCBI Taxonomy" id="126156"/>
    <lineage>
        <taxon>Bacteria</taxon>
        <taxon>Bacillati</taxon>
        <taxon>Bacillota</taxon>
        <taxon>Bacilli</taxon>
        <taxon>Bacillales</taxon>
        <taxon>Bacillaceae</taxon>
        <taxon>Psychrobacillus</taxon>
    </lineage>
</organism>
<keyword evidence="6" id="KW-1185">Reference proteome</keyword>
<gene>
    <name evidence="5" type="ORF">SAMN05421670_1339</name>
</gene>
<feature type="active site" evidence="1">
    <location>
        <position position="234"/>
    </location>
</feature>
<dbReference type="PROSITE" id="PS51786">
    <property type="entry name" value="LON_PROTEOLYTIC"/>
    <property type="match status" value="1"/>
</dbReference>
<dbReference type="InterPro" id="IPR020568">
    <property type="entry name" value="Ribosomal_Su5_D2-typ_SF"/>
</dbReference>
<dbReference type="SMART" id="SM00228">
    <property type="entry name" value="PDZ"/>
    <property type="match status" value="1"/>
</dbReference>